<keyword evidence="2" id="KW-1185">Reference proteome</keyword>
<accession>A0A835IU77</accession>
<name>A0A835IU77_9MAGN</name>
<dbReference type="OrthoDB" id="5544992at2759"/>
<evidence type="ECO:0000313" key="2">
    <source>
        <dbReference type="Proteomes" id="UP000631114"/>
    </source>
</evidence>
<sequence length="87" mass="9966">MSVSAYYTKLNSFNTLQPCTCGGGKALSDRLHQDRAMEFLQGLHDRFSALRSQILLMDQFPNATKIYSLIRQEEKQQEIHSLSFPIT</sequence>
<dbReference type="PANTHER" id="PTHR34222">
    <property type="entry name" value="GAG_PRE-INTEGRS DOMAIN-CONTAINING PROTEIN"/>
    <property type="match status" value="1"/>
</dbReference>
<dbReference type="AlphaFoldDB" id="A0A835IU77"/>
<comment type="caution">
    <text evidence="1">The sequence shown here is derived from an EMBL/GenBank/DDBJ whole genome shotgun (WGS) entry which is preliminary data.</text>
</comment>
<organism evidence="1 2">
    <name type="scientific">Coptis chinensis</name>
    <dbReference type="NCBI Taxonomy" id="261450"/>
    <lineage>
        <taxon>Eukaryota</taxon>
        <taxon>Viridiplantae</taxon>
        <taxon>Streptophyta</taxon>
        <taxon>Embryophyta</taxon>
        <taxon>Tracheophyta</taxon>
        <taxon>Spermatophyta</taxon>
        <taxon>Magnoliopsida</taxon>
        <taxon>Ranunculales</taxon>
        <taxon>Ranunculaceae</taxon>
        <taxon>Coptidoideae</taxon>
        <taxon>Coptis</taxon>
    </lineage>
</organism>
<evidence type="ECO:0000313" key="1">
    <source>
        <dbReference type="EMBL" id="KAF9622367.1"/>
    </source>
</evidence>
<reference evidence="1 2" key="1">
    <citation type="submission" date="2020-10" db="EMBL/GenBank/DDBJ databases">
        <title>The Coptis chinensis genome and diversification of protoberbering-type alkaloids.</title>
        <authorList>
            <person name="Wang B."/>
            <person name="Shu S."/>
            <person name="Song C."/>
            <person name="Liu Y."/>
        </authorList>
    </citation>
    <scope>NUCLEOTIDE SEQUENCE [LARGE SCALE GENOMIC DNA]</scope>
    <source>
        <strain evidence="1">HL-2020</strain>
        <tissue evidence="1">Leaf</tissue>
    </source>
</reference>
<gene>
    <name evidence="1" type="ORF">IFM89_031170</name>
</gene>
<dbReference type="EMBL" id="JADFTS010000002">
    <property type="protein sequence ID" value="KAF9622367.1"/>
    <property type="molecule type" value="Genomic_DNA"/>
</dbReference>
<dbReference type="PANTHER" id="PTHR34222:SF99">
    <property type="entry name" value="PROTEIN, PUTATIVE-RELATED"/>
    <property type="match status" value="1"/>
</dbReference>
<proteinExistence type="predicted"/>
<dbReference type="Proteomes" id="UP000631114">
    <property type="component" value="Unassembled WGS sequence"/>
</dbReference>
<protein>
    <submittedName>
        <fullName evidence="1">Uncharacterized protein</fullName>
    </submittedName>
</protein>